<proteinExistence type="predicted"/>
<comment type="caution">
    <text evidence="1">The sequence shown here is derived from an EMBL/GenBank/DDBJ whole genome shotgun (WGS) entry which is preliminary data.</text>
</comment>
<name>A0ACB8AKY8_9AGAM</name>
<sequence>MNDSRARPSTKPRGTKRKRTRSRSRQRFSSTETRQLDSAVMDSADNDSPDRDFISRRRDSRHVERPLYAGKGKQSSWRQSAPSAGSVSRESNDNGHSSHDATTSTERTRASSSTSHTRRGTGNAAPLRLPGSSVTQPFTTSSPSIVLAKPPPEQPEPDSNLTRSPNHPNLLSSAHLVLPPTPVSIAPLPLPLPISPIRTTHINSSADKSSAITSTALSAPHLVHLTHHGHPLTYDLNALTDDPKDAIALLGATRAEPGAYLTVGAHYRRTGRSAAACVVIQALLRRENIIYGDQLCASSNENQSGANDANGSITVSPPSCSIQSLNADIPAPIRSPAQSALLRPAMLLLAACELDLKGNAKCSDEKISHAAKAYDLFRAVYGTETVGNIDIVKHMHDVKVGLARLGMPKNSNALGLEFSASGPKSTDFQNRTLSVPVTPRAPRSPASARIKALEEELAGCKRSNSSLDSRLVAVKDLHHQATIQLTYTEQRARHMENKFEDLLDDYKDLQRRLAKAERDADELRHAAVGAEARLWGKMRDILSHQLGSA</sequence>
<evidence type="ECO:0000313" key="1">
    <source>
        <dbReference type="EMBL" id="KAH7913917.1"/>
    </source>
</evidence>
<accession>A0ACB8AKY8</accession>
<protein>
    <submittedName>
        <fullName evidence="1">Uncharacterized protein</fullName>
    </submittedName>
</protein>
<organism evidence="1 2">
    <name type="scientific">Hygrophoropsis aurantiaca</name>
    <dbReference type="NCBI Taxonomy" id="72124"/>
    <lineage>
        <taxon>Eukaryota</taxon>
        <taxon>Fungi</taxon>
        <taxon>Dikarya</taxon>
        <taxon>Basidiomycota</taxon>
        <taxon>Agaricomycotina</taxon>
        <taxon>Agaricomycetes</taxon>
        <taxon>Agaricomycetidae</taxon>
        <taxon>Boletales</taxon>
        <taxon>Coniophorineae</taxon>
        <taxon>Hygrophoropsidaceae</taxon>
        <taxon>Hygrophoropsis</taxon>
    </lineage>
</organism>
<dbReference type="EMBL" id="MU267622">
    <property type="protein sequence ID" value="KAH7913917.1"/>
    <property type="molecule type" value="Genomic_DNA"/>
</dbReference>
<dbReference type="Proteomes" id="UP000790377">
    <property type="component" value="Unassembled WGS sequence"/>
</dbReference>
<evidence type="ECO:0000313" key="2">
    <source>
        <dbReference type="Proteomes" id="UP000790377"/>
    </source>
</evidence>
<gene>
    <name evidence="1" type="ORF">BJ138DRAFT_1145027</name>
</gene>
<reference evidence="1" key="1">
    <citation type="journal article" date="2021" name="New Phytol.">
        <title>Evolutionary innovations through gain and loss of genes in the ectomycorrhizal Boletales.</title>
        <authorList>
            <person name="Wu G."/>
            <person name="Miyauchi S."/>
            <person name="Morin E."/>
            <person name="Kuo A."/>
            <person name="Drula E."/>
            <person name="Varga T."/>
            <person name="Kohler A."/>
            <person name="Feng B."/>
            <person name="Cao Y."/>
            <person name="Lipzen A."/>
            <person name="Daum C."/>
            <person name="Hundley H."/>
            <person name="Pangilinan J."/>
            <person name="Johnson J."/>
            <person name="Barry K."/>
            <person name="LaButti K."/>
            <person name="Ng V."/>
            <person name="Ahrendt S."/>
            <person name="Min B."/>
            <person name="Choi I.G."/>
            <person name="Park H."/>
            <person name="Plett J.M."/>
            <person name="Magnuson J."/>
            <person name="Spatafora J.W."/>
            <person name="Nagy L.G."/>
            <person name="Henrissat B."/>
            <person name="Grigoriev I.V."/>
            <person name="Yang Z.L."/>
            <person name="Xu J."/>
            <person name="Martin F.M."/>
        </authorList>
    </citation>
    <scope>NUCLEOTIDE SEQUENCE</scope>
    <source>
        <strain evidence="1">ATCC 28755</strain>
    </source>
</reference>
<keyword evidence="2" id="KW-1185">Reference proteome</keyword>